<evidence type="ECO:0000313" key="1">
    <source>
        <dbReference type="EMBL" id="KAJ9056548.1"/>
    </source>
</evidence>
<keyword evidence="2" id="KW-1185">Reference proteome</keyword>
<organism evidence="1 2">
    <name type="scientific">Entomophthora muscae</name>
    <dbReference type="NCBI Taxonomy" id="34485"/>
    <lineage>
        <taxon>Eukaryota</taxon>
        <taxon>Fungi</taxon>
        <taxon>Fungi incertae sedis</taxon>
        <taxon>Zoopagomycota</taxon>
        <taxon>Entomophthoromycotina</taxon>
        <taxon>Entomophthoromycetes</taxon>
        <taxon>Entomophthorales</taxon>
        <taxon>Entomophthoraceae</taxon>
        <taxon>Entomophthora</taxon>
    </lineage>
</organism>
<accession>A0ACC2S2M2</accession>
<protein>
    <submittedName>
        <fullName evidence="1">Uncharacterized protein</fullName>
    </submittedName>
</protein>
<reference evidence="1" key="1">
    <citation type="submission" date="2022-04" db="EMBL/GenBank/DDBJ databases">
        <title>Genome of the entomopathogenic fungus Entomophthora muscae.</title>
        <authorList>
            <person name="Elya C."/>
            <person name="Lovett B.R."/>
            <person name="Lee E."/>
            <person name="Macias A.M."/>
            <person name="Hajek A.E."/>
            <person name="De Bivort B.L."/>
            <person name="Kasson M.T."/>
            <person name="De Fine Licht H.H."/>
            <person name="Stajich J.E."/>
        </authorList>
    </citation>
    <scope>NUCLEOTIDE SEQUENCE</scope>
    <source>
        <strain evidence="1">Berkeley</strain>
    </source>
</reference>
<dbReference type="EMBL" id="QTSX02005913">
    <property type="protein sequence ID" value="KAJ9056548.1"/>
    <property type="molecule type" value="Genomic_DNA"/>
</dbReference>
<proteinExistence type="predicted"/>
<dbReference type="Proteomes" id="UP001165960">
    <property type="component" value="Unassembled WGS sequence"/>
</dbReference>
<evidence type="ECO:0000313" key="2">
    <source>
        <dbReference type="Proteomes" id="UP001165960"/>
    </source>
</evidence>
<gene>
    <name evidence="1" type="ORF">DSO57_1031872</name>
</gene>
<comment type="caution">
    <text evidence="1">The sequence shown here is derived from an EMBL/GenBank/DDBJ whole genome shotgun (WGS) entry which is preliminary data.</text>
</comment>
<name>A0ACC2S2M2_9FUNG</name>
<sequence length="1978" mass="217595">MDNTELEIDFSSIETHDSVTQEEKEAKVLKILLTFEHGLKKLCNKKKDGTINTAGPEAQLILLLSLPTWNPTPLTQHALCRCIRILYGVANYTSVQAFTNKLMEWMQAKEAISHQKKTAVLECINAVVEVQGSKLHSFVQDIVALCLRLMKSNTESSTTRFNSITLLSSLLKHANVSPEESIVKDIFRQSKSFLGHKAAVFRVAGAECLEATVLYCSNVPTLYLSEELPWLLKKFDSASLAVRRALASLISTLVAGSQASSRKILLKKPKKLLGAQGKTSTNDKDSPNAIPSIALMLTSLSSLHNKPNTSEDIRSGIFASYISLFIKLGTSFVESNYVEILRHVSMELSAGPVYNPESPFDALIARQRSNTLLRTVGQKILSEQGQVHAAKSILEFVSEWSRSSSQEDSTQVAGKYAVIAMIDELSFLIADLGDAVYAIQDVVADPLTHLLHHQSYSVQICAAWALRALCLALPVFLPRLIERFLAFLNGNFLDAMPVKKQNMFISLGYSYAIGALIGISGAAPQAAMHRLTSQVFTIANQLLRSEVRLSFMSGDVGVFKSQTSKIQVGWTLLGSLMCLGPNYTRLVLPQLIVLLKTYLAKSSFKMSFVGVPNQMVTLSVAHAREHALQALHLLLMSSSETLISGDVTQRVLPLLTNSLDFYKDTVIFLRDLKEREREAASSNVHKLAECANMIRKRALQCYALIYPTEAFESSFTSLTKMAVELLTTSTKLERSSEAYADEDVVSDWTGWAGSGYAMTSSFHRHNVAIDRWRVDRDSVEDAFHPDHFDLDRQLLTPRFGAREYDPISLFSPPAKRPHSALTSNVISTHDAAVDLFALMFPRLLVRAQISAVERMVHAIQASSEGWRGCTLSHCLFAILGALKTFHPRKVDSEQLNERVAELIVEVTGLGLASDDDHIRRLAADTLGHLCKHCATPFVANQIKILVAQIVNHAEPGVRAGSLLGLASIHRQVGAAGGQLTSVVQVMSSLISDLHTVVHTHALECLATTISATGHVFAPFILDTLYSVFRLFLAETHQPGGDAYARSPASDHLFLRRACGRVLHSIVGALGPEISANKAAKFLCYGLMEQLKHDAEEVVVVEFLQCMHLVIMFDYSHVDLEFLVTFLCARIQSADPQLKRVAANCLYQLVQRDVDHVLRYAGPGLLEQLFQLLDSESDVGEIVVVLNMLLANTPGEDLLPWIAAIQRVLNKHNVDNVGSFARAAPDADDEDGSLQKASQGSNQHQGTSRWRTQLVALQTLRTVVVRLQPAQELIAHFGDLVKLAFAAATTPIEAIALEGHAILQDLLTQFSQAQDPQMPGVLLMDQYHAQITAALAPAFLPEASPVVAAAAIEVCATFLTSSTRPLQRISRLMEAALTSCQDSSQPISLAILKAWSAIALSPASQHADLHRILSTNLPKLAQLWLKALCDYAFMRLDPALVSMTDRSESNGALRLVSGLDFTRSSASRDWLRPLYQDHMPSFLMALTHYLEENNPAVLRQFCVHYPEHNATPPRPFWVVFGLCMETLSTHSLSPSSSVSLTRVCLAAVRAVIRIDITGPQFIDPGVFDEVIVVFERFKYTYNLDVIQELIETLNRVVVTYGSNYLFADIPEESTLDTNVLLSNSKSYRILKFYVGVLLGFIPSAAETTQPVERPMASAEMDLAVIRHTAQALVALVLVSPDAYRPNLATISLNLIQNLALAPAFSPISNETIPLFGVLAAVIQSEEVLSPICDRLFSTFLKTRTQQDASSHSVACDCLLAYVTILISCPDPLGTKNIKNLVSAIKAVLISDHQKLKEGGLRCLELLAKSFVSDTPALRNLCQRSIQVLVPVVTTNVDKSMSLHPSKRIDILEEVSRLMGILYSEGGKERPSIAKVFIVVLIRATQYEECITTVCSQLSTFASAFPSEFRSTVSVLAPEDRSRLEKALRNTASQAPEQSTKQRPAGSREEFDEDYGSSSDDESFDDSAPAPTIQLKESFF</sequence>